<name>A0A380JS12_9STRE</name>
<dbReference type="Proteomes" id="UP000254461">
    <property type="component" value="Unassembled WGS sequence"/>
</dbReference>
<organism evidence="1 2">
    <name type="scientific">Streptococcus equi subsp. equi</name>
    <dbReference type="NCBI Taxonomy" id="148942"/>
    <lineage>
        <taxon>Bacteria</taxon>
        <taxon>Bacillati</taxon>
        <taxon>Bacillota</taxon>
        <taxon>Bacilli</taxon>
        <taxon>Lactobacillales</taxon>
        <taxon>Streptococcaceae</taxon>
        <taxon>Streptococcus</taxon>
    </lineage>
</organism>
<sequence length="54" mass="6676">MTKILEQFEKQEQEREALEMFQKQQQEEANKTWYQRLGDNIEDTWANVKGWWKG</sequence>
<dbReference type="AlphaFoldDB" id="A0A380JS12"/>
<protein>
    <submittedName>
        <fullName evidence="1">Secreted phage protein</fullName>
    </submittedName>
</protein>
<gene>
    <name evidence="1" type="ORF">NCTC12092_01505</name>
</gene>
<accession>A0A380JS12</accession>
<reference evidence="1 2" key="1">
    <citation type="submission" date="2018-06" db="EMBL/GenBank/DDBJ databases">
        <authorList>
            <consortium name="Pathogen Informatics"/>
            <person name="Doyle S."/>
        </authorList>
    </citation>
    <scope>NUCLEOTIDE SEQUENCE [LARGE SCALE GENOMIC DNA]</scope>
    <source>
        <strain evidence="1 2">NCTC12092</strain>
    </source>
</reference>
<proteinExistence type="predicted"/>
<dbReference type="RefSeq" id="WP_154231330.1">
    <property type="nucleotide sequence ID" value="NZ_UHFF01000002.1"/>
</dbReference>
<evidence type="ECO:0000313" key="1">
    <source>
        <dbReference type="EMBL" id="SUN47668.1"/>
    </source>
</evidence>
<evidence type="ECO:0000313" key="2">
    <source>
        <dbReference type="Proteomes" id="UP000254461"/>
    </source>
</evidence>
<dbReference type="EMBL" id="UHFF01000002">
    <property type="protein sequence ID" value="SUN47668.1"/>
    <property type="molecule type" value="Genomic_DNA"/>
</dbReference>